<evidence type="ECO:0000313" key="4">
    <source>
        <dbReference type="EMBL" id="BDX05804.1"/>
    </source>
</evidence>
<reference evidence="4" key="1">
    <citation type="submission" date="2023-01" db="EMBL/GenBank/DDBJ databases">
        <title>Complete genome sequence of Planctobacterium marinum strain Dej080120_11.</title>
        <authorList>
            <person name="Ueki S."/>
            <person name="Maruyama F."/>
        </authorList>
    </citation>
    <scope>NUCLEOTIDE SEQUENCE</scope>
    <source>
        <strain evidence="4">Dej080120_11</strain>
    </source>
</reference>
<feature type="domain" description="Solute-binding protein family 3/N-terminal" evidence="3">
    <location>
        <begin position="38"/>
        <end position="267"/>
    </location>
</feature>
<gene>
    <name evidence="4" type="ORF">MACH26_13250</name>
</gene>
<dbReference type="AlphaFoldDB" id="A0AA48HPV6"/>
<dbReference type="PANTHER" id="PTHR35936:SF35">
    <property type="entry name" value="L-CYSTINE-BINDING PROTEIN TCYJ"/>
    <property type="match status" value="1"/>
</dbReference>
<comment type="similarity">
    <text evidence="1">Belongs to the bacterial solute-binding protein 3 family.</text>
</comment>
<dbReference type="RefSeq" id="WP_338291796.1">
    <property type="nucleotide sequence ID" value="NZ_AP027272.1"/>
</dbReference>
<evidence type="ECO:0000259" key="3">
    <source>
        <dbReference type="SMART" id="SM00062"/>
    </source>
</evidence>
<dbReference type="EMBL" id="AP027272">
    <property type="protein sequence ID" value="BDX05804.1"/>
    <property type="molecule type" value="Genomic_DNA"/>
</dbReference>
<evidence type="ECO:0000256" key="2">
    <source>
        <dbReference type="ARBA" id="ARBA00022729"/>
    </source>
</evidence>
<dbReference type="Gene3D" id="3.40.190.10">
    <property type="entry name" value="Periplasmic binding protein-like II"/>
    <property type="match status" value="2"/>
</dbReference>
<dbReference type="InterPro" id="IPR001638">
    <property type="entry name" value="Solute-binding_3/MltF_N"/>
</dbReference>
<evidence type="ECO:0000256" key="1">
    <source>
        <dbReference type="ARBA" id="ARBA00010333"/>
    </source>
</evidence>
<keyword evidence="2" id="KW-0732">Signal</keyword>
<dbReference type="KEGG" id="pmaw:MACH26_13250"/>
<dbReference type="SMART" id="SM00062">
    <property type="entry name" value="PBPb"/>
    <property type="match status" value="1"/>
</dbReference>
<protein>
    <recommendedName>
        <fullName evidence="3">Solute-binding protein family 3/N-terminal domain-containing protein</fullName>
    </recommendedName>
</protein>
<keyword evidence="5" id="KW-1185">Reference proteome</keyword>
<sequence length="267" mass="30262">MEITSKSRSSLFLAIVVITFSLLSPLSIAATDSKDVMFIGVHERINYREKSANGLWSGIDIMLLDAIFAHTPYRYELVELPWQRTLSSLQQGKVDMALSAALLPEREQYAWFTNEVFREGHNVLFSSKAKSPLFEHIESLSDIIDSDIRLGVVRGVSYSDEYDALKSDPRFTRHLIYLSETTPLADMLMHDRIDAFLDSEYGGLKMISQNPEYQAQVFPVQRVTSPQEAQTYLMFSKKTVSPEMTAKFDKAIKSLKADGSYQAILSH</sequence>
<name>A0AA48HPV6_9ALTE</name>
<organism evidence="4 5">
    <name type="scientific">Planctobacterium marinum</name>
    <dbReference type="NCBI Taxonomy" id="1631968"/>
    <lineage>
        <taxon>Bacteria</taxon>
        <taxon>Pseudomonadati</taxon>
        <taxon>Pseudomonadota</taxon>
        <taxon>Gammaproteobacteria</taxon>
        <taxon>Alteromonadales</taxon>
        <taxon>Alteromonadaceae</taxon>
        <taxon>Planctobacterium</taxon>
    </lineage>
</organism>
<proteinExistence type="inferred from homology"/>
<accession>A0AA48HPV6</accession>
<dbReference type="Pfam" id="PF00497">
    <property type="entry name" value="SBP_bac_3"/>
    <property type="match status" value="1"/>
</dbReference>
<dbReference type="SUPFAM" id="SSF53850">
    <property type="entry name" value="Periplasmic binding protein-like II"/>
    <property type="match status" value="1"/>
</dbReference>
<evidence type="ECO:0000313" key="5">
    <source>
        <dbReference type="Proteomes" id="UP001333710"/>
    </source>
</evidence>
<dbReference type="Proteomes" id="UP001333710">
    <property type="component" value="Chromosome"/>
</dbReference>
<dbReference type="PANTHER" id="PTHR35936">
    <property type="entry name" value="MEMBRANE-BOUND LYTIC MUREIN TRANSGLYCOSYLASE F"/>
    <property type="match status" value="1"/>
</dbReference>